<accession>A0A8H7RPJ1</accession>
<dbReference type="GO" id="GO:0006355">
    <property type="term" value="P:regulation of DNA-templated transcription"/>
    <property type="evidence" value="ECO:0007669"/>
    <property type="project" value="InterPro"/>
</dbReference>
<dbReference type="Pfam" id="PF00320">
    <property type="entry name" value="GATA"/>
    <property type="match status" value="1"/>
</dbReference>
<evidence type="ECO:0000313" key="8">
    <source>
        <dbReference type="EMBL" id="KAG2213912.1"/>
    </source>
</evidence>
<dbReference type="SMART" id="SM00401">
    <property type="entry name" value="ZnF_GATA"/>
    <property type="match status" value="1"/>
</dbReference>
<evidence type="ECO:0000256" key="5">
    <source>
        <dbReference type="ARBA" id="ARBA00023163"/>
    </source>
</evidence>
<dbReference type="GO" id="GO:0043565">
    <property type="term" value="F:sequence-specific DNA binding"/>
    <property type="evidence" value="ECO:0007669"/>
    <property type="project" value="InterPro"/>
</dbReference>
<dbReference type="Proteomes" id="UP000603453">
    <property type="component" value="Unassembled WGS sequence"/>
</dbReference>
<dbReference type="InterPro" id="IPR000679">
    <property type="entry name" value="Znf_GATA"/>
</dbReference>
<keyword evidence="1" id="KW-0479">Metal-binding</keyword>
<evidence type="ECO:0000256" key="3">
    <source>
        <dbReference type="ARBA" id="ARBA00022833"/>
    </source>
</evidence>
<dbReference type="Gene3D" id="3.30.50.10">
    <property type="entry name" value="Erythroid Transcription Factor GATA-1, subunit A"/>
    <property type="match status" value="1"/>
</dbReference>
<dbReference type="AlphaFoldDB" id="A0A8H7RPJ1"/>
<reference evidence="8" key="1">
    <citation type="submission" date="2020-12" db="EMBL/GenBank/DDBJ databases">
        <title>Metabolic potential, ecology and presence of endohyphal bacteria is reflected in genomic diversity of Mucoromycotina.</title>
        <authorList>
            <person name="Muszewska A."/>
            <person name="Okrasinska A."/>
            <person name="Steczkiewicz K."/>
            <person name="Drgas O."/>
            <person name="Orlowska M."/>
            <person name="Perlinska-Lenart U."/>
            <person name="Aleksandrzak-Piekarczyk T."/>
            <person name="Szatraj K."/>
            <person name="Zielenkiewicz U."/>
            <person name="Pilsyk S."/>
            <person name="Malc E."/>
            <person name="Mieczkowski P."/>
            <person name="Kruszewska J.S."/>
            <person name="Biernat P."/>
            <person name="Pawlowska J."/>
        </authorList>
    </citation>
    <scope>NUCLEOTIDE SEQUENCE</scope>
    <source>
        <strain evidence="8">WA0000017839</strain>
    </source>
</reference>
<dbReference type="PROSITE" id="PS00344">
    <property type="entry name" value="GATA_ZN_FINGER_1"/>
    <property type="match status" value="1"/>
</dbReference>
<dbReference type="EMBL" id="JAEPRD010000002">
    <property type="protein sequence ID" value="KAG2213912.1"/>
    <property type="molecule type" value="Genomic_DNA"/>
</dbReference>
<evidence type="ECO:0000256" key="6">
    <source>
        <dbReference type="PROSITE-ProRule" id="PRU00094"/>
    </source>
</evidence>
<dbReference type="InterPro" id="IPR013088">
    <property type="entry name" value="Znf_NHR/GATA"/>
</dbReference>
<evidence type="ECO:0000256" key="1">
    <source>
        <dbReference type="ARBA" id="ARBA00022723"/>
    </source>
</evidence>
<gene>
    <name evidence="8" type="ORF">INT47_001181</name>
</gene>
<dbReference type="PANTHER" id="PTHR47172">
    <property type="entry name" value="OS01G0976800 PROTEIN"/>
    <property type="match status" value="1"/>
</dbReference>
<keyword evidence="4" id="KW-0805">Transcription regulation</keyword>
<dbReference type="PROSITE" id="PS50114">
    <property type="entry name" value="GATA_ZN_FINGER_2"/>
    <property type="match status" value="1"/>
</dbReference>
<proteinExistence type="predicted"/>
<name>A0A8H7RPJ1_9FUNG</name>
<keyword evidence="2 6" id="KW-0863">Zinc-finger</keyword>
<dbReference type="SUPFAM" id="SSF57716">
    <property type="entry name" value="Glucocorticoid receptor-like (DNA-binding domain)"/>
    <property type="match status" value="1"/>
</dbReference>
<comment type="caution">
    <text evidence="8">The sequence shown here is derived from an EMBL/GenBank/DDBJ whole genome shotgun (WGS) entry which is preliminary data.</text>
</comment>
<keyword evidence="3" id="KW-0862">Zinc</keyword>
<keyword evidence="9" id="KW-1185">Reference proteome</keyword>
<dbReference type="CDD" id="cd00202">
    <property type="entry name" value="ZnF_GATA"/>
    <property type="match status" value="1"/>
</dbReference>
<dbReference type="GO" id="GO:0008270">
    <property type="term" value="F:zinc ion binding"/>
    <property type="evidence" value="ECO:0007669"/>
    <property type="project" value="UniProtKB-KW"/>
</dbReference>
<dbReference type="PANTHER" id="PTHR47172:SF24">
    <property type="entry name" value="GATA ZINC FINGER DOMAIN-CONTAINING PROTEIN 14-RELATED"/>
    <property type="match status" value="1"/>
</dbReference>
<evidence type="ECO:0000256" key="2">
    <source>
        <dbReference type="ARBA" id="ARBA00022771"/>
    </source>
</evidence>
<evidence type="ECO:0000313" key="9">
    <source>
        <dbReference type="Proteomes" id="UP000603453"/>
    </source>
</evidence>
<dbReference type="OrthoDB" id="2162994at2759"/>
<protein>
    <recommendedName>
        <fullName evidence="7">GATA-type domain-containing protein</fullName>
    </recommendedName>
</protein>
<organism evidence="8 9">
    <name type="scientific">Mucor saturninus</name>
    <dbReference type="NCBI Taxonomy" id="64648"/>
    <lineage>
        <taxon>Eukaryota</taxon>
        <taxon>Fungi</taxon>
        <taxon>Fungi incertae sedis</taxon>
        <taxon>Mucoromycota</taxon>
        <taxon>Mucoromycotina</taxon>
        <taxon>Mucoromycetes</taxon>
        <taxon>Mucorales</taxon>
        <taxon>Mucorineae</taxon>
        <taxon>Mucoraceae</taxon>
        <taxon>Mucor</taxon>
    </lineage>
</organism>
<feature type="domain" description="GATA-type" evidence="7">
    <location>
        <begin position="251"/>
        <end position="282"/>
    </location>
</feature>
<sequence>MSVSCCFWALLSLEKFKFIYLPDFITDTQIGLGKTAGDILLSQSLLQFIHPDERSMAQTDLCNFVKIKTLAGAVTRYTFPYVSFFLCLILYADAADWDITDVVMYTATNNTILTFFHCPNTDDVNKVCHGSRHLVDDYSRLEKSLDLPEGNDSFRIFQLYDTETSQGIMSWPLSKEMQKVNELATVLSKQEMEKRVDDTNKTGCTQHSHLSSTHHVPTSFQITPIKHSVAPGQAIQVEPKAWRGRFGAYEKKCENCQTNKSPEWRRGPSGHKTLCNACGLRYARLVAKHEKLQGKQDQPLKKSKQQ</sequence>
<evidence type="ECO:0000259" key="7">
    <source>
        <dbReference type="PROSITE" id="PS50114"/>
    </source>
</evidence>
<evidence type="ECO:0000256" key="4">
    <source>
        <dbReference type="ARBA" id="ARBA00023015"/>
    </source>
</evidence>
<keyword evidence="5" id="KW-0804">Transcription</keyword>